<dbReference type="HOGENOM" id="CLU_028685_1_0_1"/>
<evidence type="ECO:0000313" key="2">
    <source>
        <dbReference type="EMBL" id="EMD00048.1"/>
    </source>
</evidence>
<feature type="compositionally biased region" description="Polar residues" evidence="1">
    <location>
        <begin position="433"/>
        <end position="444"/>
    </location>
</feature>
<sequence>MYVSRVPQGHDVFATSAKPHFTRLSLLPSVTKDLSSNEAHPPAMAYIFLWRYTNRPIDRPGQDRNQKLPYNLDREAIQADLTPSNQPKGEKPEWPLSAYGPGREAPRQLIEGSLEQSPEEMRVLYYLAASEGKLGEYQQQELQLRNQAQQQAQAILSDIDKAIQYVIDGEQQHPNRLDQVVKEAGSARSQPAGFGHPSSSGGALGFGEAATPAASSPFGHFSGRGQQRPAFGQPSQPAGATAFGQPPSVGSGPAFGQPSAIGDAKPAFGGSSQPAGGNAFGAPARPNSGGNAFGAPSALGQRPAFGQPSQPAFGQSAFGHAPKTAFGQPSQPAQQASPFGGQASNPSPFAAANQQPSGFGQAIQAQPQQASSFGQETVFGQSSASPFGAGQTAGSAFGAPSQPTGSPSGQPSQPSNSGFGQPPSSSATHPAFGSTNGFSSQPNGVSPAPTNMGHLINGDAVGISATLNHTTRTADGKTLMTWGGHPVTYDREENPPVPFFRNPQTGKRERIWHPDGPPDRPNEYAESAPEVYSGDIGAILKGVYDHVRDNEAFKDMVPEIPPKREWIRWDL</sequence>
<proteinExistence type="predicted"/>
<dbReference type="AlphaFoldDB" id="M2LZE4"/>
<feature type="compositionally biased region" description="Low complexity" evidence="1">
    <location>
        <begin position="400"/>
        <end position="426"/>
    </location>
</feature>
<evidence type="ECO:0000313" key="3">
    <source>
        <dbReference type="Proteomes" id="UP000011761"/>
    </source>
</evidence>
<dbReference type="PANTHER" id="PTHR21099">
    <property type="entry name" value="RAD201"/>
    <property type="match status" value="1"/>
</dbReference>
<feature type="compositionally biased region" description="Polar residues" evidence="1">
    <location>
        <begin position="342"/>
        <end position="358"/>
    </location>
</feature>
<feature type="compositionally biased region" description="Polar residues" evidence="1">
    <location>
        <begin position="371"/>
        <end position="385"/>
    </location>
</feature>
<accession>M2LZE4</accession>
<dbReference type="STRING" id="717646.M2LZE4"/>
<feature type="compositionally biased region" description="Low complexity" evidence="1">
    <location>
        <begin position="361"/>
        <end position="370"/>
    </location>
</feature>
<dbReference type="CDD" id="cd23954">
    <property type="entry name" value="AMO1_CTD"/>
    <property type="match status" value="1"/>
</dbReference>
<dbReference type="GO" id="GO:0005634">
    <property type="term" value="C:nucleus"/>
    <property type="evidence" value="ECO:0007669"/>
    <property type="project" value="TreeGrafter"/>
</dbReference>
<feature type="compositionally biased region" description="Low complexity" evidence="1">
    <location>
        <begin position="325"/>
        <end position="340"/>
    </location>
</feature>
<organism evidence="2 3">
    <name type="scientific">Baudoinia panamericana (strain UAMH 10762)</name>
    <name type="common">Angels' share fungus</name>
    <name type="synonym">Baudoinia compniacensis (strain UAMH 10762)</name>
    <dbReference type="NCBI Taxonomy" id="717646"/>
    <lineage>
        <taxon>Eukaryota</taxon>
        <taxon>Fungi</taxon>
        <taxon>Dikarya</taxon>
        <taxon>Ascomycota</taxon>
        <taxon>Pezizomycotina</taxon>
        <taxon>Dothideomycetes</taxon>
        <taxon>Dothideomycetidae</taxon>
        <taxon>Mycosphaerellales</taxon>
        <taxon>Teratosphaeriaceae</taxon>
        <taxon>Baudoinia</taxon>
    </lineage>
</organism>
<name>M2LZE4_BAUPA</name>
<dbReference type="KEGG" id="bcom:BAUCODRAFT_30495"/>
<dbReference type="EMBL" id="KB445551">
    <property type="protein sequence ID" value="EMD00048.1"/>
    <property type="molecule type" value="Genomic_DNA"/>
</dbReference>
<keyword evidence="3" id="KW-1185">Reference proteome</keyword>
<dbReference type="OrthoDB" id="20729at2759"/>
<feature type="region of interest" description="Disordered" evidence="1">
    <location>
        <begin position="487"/>
        <end position="526"/>
    </location>
</feature>
<gene>
    <name evidence="2" type="ORF">BAUCODRAFT_30495</name>
</gene>
<reference evidence="2 3" key="1">
    <citation type="journal article" date="2012" name="PLoS Pathog.">
        <title>Diverse lifestyles and strategies of plant pathogenesis encoded in the genomes of eighteen Dothideomycetes fungi.</title>
        <authorList>
            <person name="Ohm R.A."/>
            <person name="Feau N."/>
            <person name="Henrissat B."/>
            <person name="Schoch C.L."/>
            <person name="Horwitz B.A."/>
            <person name="Barry K.W."/>
            <person name="Condon B.J."/>
            <person name="Copeland A.C."/>
            <person name="Dhillon B."/>
            <person name="Glaser F."/>
            <person name="Hesse C.N."/>
            <person name="Kosti I."/>
            <person name="LaButti K."/>
            <person name="Lindquist E.A."/>
            <person name="Lucas S."/>
            <person name="Salamov A.A."/>
            <person name="Bradshaw R.E."/>
            <person name="Ciuffetti L."/>
            <person name="Hamelin R.C."/>
            <person name="Kema G.H.J."/>
            <person name="Lawrence C."/>
            <person name="Scott J.A."/>
            <person name="Spatafora J.W."/>
            <person name="Turgeon B.G."/>
            <person name="de Wit P.J.G.M."/>
            <person name="Zhong S."/>
            <person name="Goodwin S.B."/>
            <person name="Grigoriev I.V."/>
        </authorList>
    </citation>
    <scope>NUCLEOTIDE SEQUENCE [LARGE SCALE GENOMIC DNA]</scope>
    <source>
        <strain evidence="2 3">UAMH 10762</strain>
    </source>
</reference>
<feature type="region of interest" description="Disordered" evidence="1">
    <location>
        <begin position="181"/>
        <end position="453"/>
    </location>
</feature>
<dbReference type="eggNOG" id="ENOG502S41E">
    <property type="taxonomic scope" value="Eukaryota"/>
</dbReference>
<dbReference type="GeneID" id="19111242"/>
<dbReference type="PANTHER" id="PTHR21099:SF2">
    <property type="entry name" value="SI:CH211-113E8.11"/>
    <property type="match status" value="1"/>
</dbReference>
<dbReference type="Proteomes" id="UP000011761">
    <property type="component" value="Unassembled WGS sequence"/>
</dbReference>
<protein>
    <submittedName>
        <fullName evidence="2">Uncharacterized protein</fullName>
    </submittedName>
</protein>
<dbReference type="RefSeq" id="XP_007672548.1">
    <property type="nucleotide sequence ID" value="XM_007674358.1"/>
</dbReference>
<dbReference type="OMA" id="YIDNEPC"/>
<feature type="compositionally biased region" description="Basic and acidic residues" evidence="1">
    <location>
        <begin position="506"/>
        <end position="523"/>
    </location>
</feature>
<evidence type="ECO:0000256" key="1">
    <source>
        <dbReference type="SAM" id="MobiDB-lite"/>
    </source>
</evidence>